<dbReference type="AlphaFoldDB" id="A0AAP0ISR0"/>
<proteinExistence type="predicted"/>
<organism evidence="1 2">
    <name type="scientific">Stephania yunnanensis</name>
    <dbReference type="NCBI Taxonomy" id="152371"/>
    <lineage>
        <taxon>Eukaryota</taxon>
        <taxon>Viridiplantae</taxon>
        <taxon>Streptophyta</taxon>
        <taxon>Embryophyta</taxon>
        <taxon>Tracheophyta</taxon>
        <taxon>Spermatophyta</taxon>
        <taxon>Magnoliopsida</taxon>
        <taxon>Ranunculales</taxon>
        <taxon>Menispermaceae</taxon>
        <taxon>Menispermoideae</taxon>
        <taxon>Cissampelideae</taxon>
        <taxon>Stephania</taxon>
    </lineage>
</organism>
<protein>
    <submittedName>
        <fullName evidence="1">Uncharacterized protein</fullName>
    </submittedName>
</protein>
<sequence>MEFSTPILLQEITKSTRDLSFSFLLFLFLASNAAIKSPCNRVVTPQHSSCRYRYRRRLAILLVVPFSGIESSAFRWPSVHHVSVFGGPSLLELRRHRAALTLQPRRGRPLPSFVQPSDYSHRSCGLLLHG</sequence>
<gene>
    <name evidence="1" type="ORF">Syun_018626</name>
</gene>
<evidence type="ECO:0000313" key="1">
    <source>
        <dbReference type="EMBL" id="KAK9121009.1"/>
    </source>
</evidence>
<comment type="caution">
    <text evidence="1">The sequence shown here is derived from an EMBL/GenBank/DDBJ whole genome shotgun (WGS) entry which is preliminary data.</text>
</comment>
<dbReference type="EMBL" id="JBBNAF010000008">
    <property type="protein sequence ID" value="KAK9121009.1"/>
    <property type="molecule type" value="Genomic_DNA"/>
</dbReference>
<name>A0AAP0ISR0_9MAGN</name>
<dbReference type="Proteomes" id="UP001420932">
    <property type="component" value="Unassembled WGS sequence"/>
</dbReference>
<accession>A0AAP0ISR0</accession>
<evidence type="ECO:0000313" key="2">
    <source>
        <dbReference type="Proteomes" id="UP001420932"/>
    </source>
</evidence>
<keyword evidence="2" id="KW-1185">Reference proteome</keyword>
<reference evidence="1 2" key="1">
    <citation type="submission" date="2024-01" db="EMBL/GenBank/DDBJ databases">
        <title>Genome assemblies of Stephania.</title>
        <authorList>
            <person name="Yang L."/>
        </authorList>
    </citation>
    <scope>NUCLEOTIDE SEQUENCE [LARGE SCALE GENOMIC DNA]</scope>
    <source>
        <strain evidence="1">YNDBR</strain>
        <tissue evidence="1">Leaf</tissue>
    </source>
</reference>